<dbReference type="Gene3D" id="1.50.40.10">
    <property type="entry name" value="Mitochondrial carrier domain"/>
    <property type="match status" value="1"/>
</dbReference>
<dbReference type="GO" id="GO:0005743">
    <property type="term" value="C:mitochondrial inner membrane"/>
    <property type="evidence" value="ECO:0007669"/>
    <property type="project" value="InterPro"/>
</dbReference>
<evidence type="ECO:0000256" key="7">
    <source>
        <dbReference type="ARBA" id="ARBA00023136"/>
    </source>
</evidence>
<sequence length="711" mass="76914">MSRALSLAALTVFDKIFEKNTRQFTGDVFTLIRPVTIVAHISSWTPTTSSICPGKGMLRGVPHIEATFDTVLNDTISKNNLIYAANKKGLLSEVEIDHRVHKEEFTVRVNNHKEALGFKINKNRFMLKNMGLRFYRDSIEIYPLVDESAMAVVEEVIGSPLSEPGKKQLCLPTRFSGMQWQCIAESLPMARAADLLENGPALRAALQAWWPELTDSELRELDGRAHSEELLEQLAALGVRPGAQGLPAEAAAADPLGSPCPARHLQSAYMAHRAERLYEELQTRGSERDRVRLLSAGGSTSGSSLVSTTETDYTDAQWREALRWRLGLLGPAGRCRNVTSKHGEPCDDALNAEGDHAINCMTGPVRQAVHAALADVVCEFIEEAGGQARREAYVKEFQQPTKAPSWMYGDGVQSTSQTCSSMSPGDIPWPRVTCQALRGKQAGAGSELPAKQSWICLLAPPLPTIGGAGGQRRAACIAGGPGSTQWSSEACAEPWRQLALASRESRRRGAAAGPERAFPPLLPIVCTRTAVMQWIETFGSLGVGALIAETLTLPTDVVKVRLQVQRSAAEGAAPRYSGFVDCLRQTSKNEGMGALWKGLAPALVRQVSYTSTSLVIYEPIREFYGNLLGGADGSVTYAQRLAAGGTAGGLAISVFNPAEVVKTQVQTNVGGHLSMRDVISRVWAKDGVLGFWAGVRSMLPSLERTTRRKPG</sequence>
<evidence type="ECO:0000313" key="9">
    <source>
        <dbReference type="EMBL" id="CAE8581232.1"/>
    </source>
</evidence>
<dbReference type="Proteomes" id="UP000654075">
    <property type="component" value="Unassembled WGS sequence"/>
</dbReference>
<evidence type="ECO:0000256" key="4">
    <source>
        <dbReference type="ARBA" id="ARBA00022692"/>
    </source>
</evidence>
<keyword evidence="5" id="KW-0677">Repeat</keyword>
<dbReference type="GO" id="GO:1990544">
    <property type="term" value="P:mitochondrial ATP transmembrane transport"/>
    <property type="evidence" value="ECO:0007669"/>
    <property type="project" value="InterPro"/>
</dbReference>
<dbReference type="PRINTS" id="PR00927">
    <property type="entry name" value="ADPTRNSLCASE"/>
</dbReference>
<keyword evidence="3" id="KW-0813">Transport</keyword>
<feature type="repeat" description="Solcar" evidence="8">
    <location>
        <begin position="635"/>
        <end position="711"/>
    </location>
</feature>
<dbReference type="Pfam" id="PF00153">
    <property type="entry name" value="Mito_carr"/>
    <property type="match status" value="2"/>
</dbReference>
<dbReference type="EMBL" id="CAJNNV010000050">
    <property type="protein sequence ID" value="CAE8581232.1"/>
    <property type="molecule type" value="Genomic_DNA"/>
</dbReference>
<comment type="subcellular location">
    <subcellularLocation>
        <location evidence="1">Membrane</location>
        <topology evidence="1">Multi-pass membrane protein</topology>
    </subcellularLocation>
</comment>
<proteinExistence type="inferred from homology"/>
<dbReference type="InterPro" id="IPR002113">
    <property type="entry name" value="ADT_euk_type"/>
</dbReference>
<accession>A0A813D014</accession>
<feature type="repeat" description="Solcar" evidence="8">
    <location>
        <begin position="536"/>
        <end position="623"/>
    </location>
</feature>
<keyword evidence="4 8" id="KW-0812">Transmembrane</keyword>
<keyword evidence="7 8" id="KW-0472">Membrane</keyword>
<dbReference type="PANTHER" id="PTHR45618">
    <property type="entry name" value="MITOCHONDRIAL DICARBOXYLATE CARRIER-RELATED"/>
    <property type="match status" value="1"/>
</dbReference>
<dbReference type="GO" id="GO:0005471">
    <property type="term" value="F:ATP:ADP antiporter activity"/>
    <property type="evidence" value="ECO:0007669"/>
    <property type="project" value="InterPro"/>
</dbReference>
<protein>
    <submittedName>
        <fullName evidence="9">Uncharacterized protein</fullName>
    </submittedName>
</protein>
<dbReference type="InterPro" id="IPR018108">
    <property type="entry name" value="MCP_transmembrane"/>
</dbReference>
<keyword evidence="10" id="KW-1185">Reference proteome</keyword>
<dbReference type="InterPro" id="IPR023395">
    <property type="entry name" value="MCP_dom_sf"/>
</dbReference>
<evidence type="ECO:0000256" key="3">
    <source>
        <dbReference type="ARBA" id="ARBA00022448"/>
    </source>
</evidence>
<dbReference type="OrthoDB" id="756301at2759"/>
<keyword evidence="6" id="KW-1133">Transmembrane helix</keyword>
<dbReference type="PROSITE" id="PS50920">
    <property type="entry name" value="SOLCAR"/>
    <property type="match status" value="2"/>
</dbReference>
<dbReference type="InterPro" id="IPR050391">
    <property type="entry name" value="Mito_Metabolite_Transporter"/>
</dbReference>
<dbReference type="AlphaFoldDB" id="A0A813D014"/>
<reference evidence="9" key="1">
    <citation type="submission" date="2021-02" db="EMBL/GenBank/DDBJ databases">
        <authorList>
            <person name="Dougan E. K."/>
            <person name="Rhodes N."/>
            <person name="Thang M."/>
            <person name="Chan C."/>
        </authorList>
    </citation>
    <scope>NUCLEOTIDE SEQUENCE</scope>
</reference>
<evidence type="ECO:0000256" key="1">
    <source>
        <dbReference type="ARBA" id="ARBA00004141"/>
    </source>
</evidence>
<evidence type="ECO:0000256" key="2">
    <source>
        <dbReference type="ARBA" id="ARBA00006375"/>
    </source>
</evidence>
<gene>
    <name evidence="9" type="ORF">PGLA1383_LOCUS261</name>
</gene>
<dbReference type="GO" id="GO:0140021">
    <property type="term" value="P:mitochondrial ADP transmembrane transport"/>
    <property type="evidence" value="ECO:0007669"/>
    <property type="project" value="InterPro"/>
</dbReference>
<evidence type="ECO:0000313" key="10">
    <source>
        <dbReference type="Proteomes" id="UP000654075"/>
    </source>
</evidence>
<evidence type="ECO:0000256" key="8">
    <source>
        <dbReference type="PROSITE-ProRule" id="PRU00282"/>
    </source>
</evidence>
<organism evidence="9 10">
    <name type="scientific">Polarella glacialis</name>
    <name type="common">Dinoflagellate</name>
    <dbReference type="NCBI Taxonomy" id="89957"/>
    <lineage>
        <taxon>Eukaryota</taxon>
        <taxon>Sar</taxon>
        <taxon>Alveolata</taxon>
        <taxon>Dinophyceae</taxon>
        <taxon>Suessiales</taxon>
        <taxon>Suessiaceae</taxon>
        <taxon>Polarella</taxon>
    </lineage>
</organism>
<dbReference type="SUPFAM" id="SSF103506">
    <property type="entry name" value="Mitochondrial carrier"/>
    <property type="match status" value="1"/>
</dbReference>
<evidence type="ECO:0000256" key="6">
    <source>
        <dbReference type="ARBA" id="ARBA00022989"/>
    </source>
</evidence>
<comment type="caution">
    <text evidence="9">The sequence shown here is derived from an EMBL/GenBank/DDBJ whole genome shotgun (WGS) entry which is preliminary data.</text>
</comment>
<name>A0A813D014_POLGL</name>
<evidence type="ECO:0000256" key="5">
    <source>
        <dbReference type="ARBA" id="ARBA00022737"/>
    </source>
</evidence>
<comment type="similarity">
    <text evidence="2">Belongs to the mitochondrial carrier (TC 2.A.29) family.</text>
</comment>